<organism evidence="3 4">
    <name type="scientific">Budvicia aquatica</name>
    <dbReference type="NCBI Taxonomy" id="82979"/>
    <lineage>
        <taxon>Bacteria</taxon>
        <taxon>Pseudomonadati</taxon>
        <taxon>Pseudomonadota</taxon>
        <taxon>Gammaproteobacteria</taxon>
        <taxon>Enterobacterales</taxon>
        <taxon>Budviciaceae</taxon>
        <taxon>Budvicia</taxon>
    </lineage>
</organism>
<dbReference type="InterPro" id="IPR008964">
    <property type="entry name" value="Invasin/intimin_cell_adhesion"/>
</dbReference>
<reference evidence="3 4" key="1">
    <citation type="submission" date="2019-03" db="EMBL/GenBank/DDBJ databases">
        <authorList>
            <consortium name="Pathogen Informatics"/>
        </authorList>
    </citation>
    <scope>NUCLEOTIDE SEQUENCE [LARGE SCALE GENOMIC DNA]</scope>
    <source>
        <strain evidence="3 4">NCTC12282</strain>
    </source>
</reference>
<name>A0A484ZF76_9GAMM</name>
<dbReference type="AlphaFoldDB" id="A0A484ZF76"/>
<dbReference type="EMBL" id="CAADJA010000002">
    <property type="protein sequence ID" value="VFS47130.1"/>
    <property type="molecule type" value="Genomic_DNA"/>
</dbReference>
<sequence length="396" mass="40962">MTQDTTGTPRTVLAVLISVILVGSVVPVGAVVLSDPTGIIHGRAPTAVGDLYAVMPDGTTVVTDNVIVSQTATPSQFTVSSVTTGITPYDADGDTGLTMTPDMPSATLVWKQSNGTPLTAAQLAAPLVTNFPGSTVTLEVHAPVTTTSTSGLPTTAGQVPFVTAYTVKVPTAPIPLPASVKFNVNGYQFAGNSGFPSTAYTNASYQIWMNGTSASSNASYTYSSSASWVTVSALGVVVFTAKPPAGQGEATITVSQSSGTTYEYKMKIKLWEGVVNSTPTSYVSACRAIGLKSVGVDKSIGWPGQNAQMTRRTAGLNVSGNFSFAGWEEWGSTVGTTPFASINGQFMFAIANSGADDQEPTKSGNAVYITQGGKVGAVYINLGSQDRYSMRCAVYI</sequence>
<proteinExistence type="predicted"/>
<evidence type="ECO:0000313" key="3">
    <source>
        <dbReference type="EMBL" id="VFS47130.1"/>
    </source>
</evidence>
<evidence type="ECO:0000313" key="4">
    <source>
        <dbReference type="Proteomes" id="UP000373449"/>
    </source>
</evidence>
<dbReference type="SUPFAM" id="SSF49373">
    <property type="entry name" value="Invasin/intimin cell-adhesion fragments"/>
    <property type="match status" value="1"/>
</dbReference>
<dbReference type="OrthoDB" id="6645196at2"/>
<evidence type="ECO:0000256" key="1">
    <source>
        <dbReference type="SAM" id="Phobius"/>
    </source>
</evidence>
<dbReference type="Pfam" id="PF21764">
    <property type="entry name" value="Invasin_D4"/>
    <property type="match status" value="1"/>
</dbReference>
<keyword evidence="1" id="KW-0472">Membrane</keyword>
<gene>
    <name evidence="3" type="ORF">NCTC12282_02065</name>
</gene>
<protein>
    <recommendedName>
        <fullName evidence="2">Invasin domain-containing protein</fullName>
    </recommendedName>
</protein>
<feature type="transmembrane region" description="Helical" evidence="1">
    <location>
        <begin position="12"/>
        <end position="33"/>
    </location>
</feature>
<keyword evidence="1" id="KW-0812">Transmembrane</keyword>
<dbReference type="InterPro" id="IPR048658">
    <property type="entry name" value="Invasin_D4"/>
</dbReference>
<keyword evidence="1" id="KW-1133">Transmembrane helix</keyword>
<evidence type="ECO:0000259" key="2">
    <source>
        <dbReference type="Pfam" id="PF21764"/>
    </source>
</evidence>
<accession>A0A484ZF76</accession>
<feature type="domain" description="Invasin" evidence="2">
    <location>
        <begin position="181"/>
        <end position="241"/>
    </location>
</feature>
<dbReference type="Gene3D" id="2.60.40.1080">
    <property type="match status" value="1"/>
</dbReference>
<dbReference type="RefSeq" id="WP_029096947.1">
    <property type="nucleotide sequence ID" value="NZ_PDDX01000001.1"/>
</dbReference>
<dbReference type="Proteomes" id="UP000373449">
    <property type="component" value="Unassembled WGS sequence"/>
</dbReference>